<protein>
    <recommendedName>
        <fullName evidence="3">Peptidase S9 prolyl oligopeptidase catalytic domain-containing protein</fullName>
    </recommendedName>
</protein>
<reference evidence="4 5" key="1">
    <citation type="submission" date="2018-02" db="EMBL/GenBank/DDBJ databases">
        <title>Comparative genomes isolates from brazilian mangrove.</title>
        <authorList>
            <person name="Araujo J.E."/>
            <person name="Taketani R.G."/>
            <person name="Silva M.C.P."/>
            <person name="Loureco M.V."/>
            <person name="Andreote F.D."/>
        </authorList>
    </citation>
    <scope>NUCLEOTIDE SEQUENCE [LARGE SCALE GENOMIC DNA]</scope>
    <source>
        <strain evidence="4 5">NAP PRIS-MGV</strain>
    </source>
</reference>
<feature type="domain" description="Peptidase S9 prolyl oligopeptidase catalytic" evidence="3">
    <location>
        <begin position="211"/>
        <end position="343"/>
    </location>
</feature>
<dbReference type="InterPro" id="IPR029058">
    <property type="entry name" value="AB_hydrolase_fold"/>
</dbReference>
<comment type="caution">
    <text evidence="4">The sequence shown here is derived from an EMBL/GenBank/DDBJ whole genome shotgun (WGS) entry which is preliminary data.</text>
</comment>
<dbReference type="GO" id="GO:0008236">
    <property type="term" value="F:serine-type peptidase activity"/>
    <property type="evidence" value="ECO:0007669"/>
    <property type="project" value="InterPro"/>
</dbReference>
<dbReference type="SUPFAM" id="SSF53474">
    <property type="entry name" value="alpha/beta-Hydrolases"/>
    <property type="match status" value="1"/>
</dbReference>
<gene>
    <name evidence="4" type="ORF">C5Y98_23080</name>
</gene>
<keyword evidence="1 2" id="KW-0732">Signal</keyword>
<dbReference type="AlphaFoldDB" id="A0A2S8F939"/>
<dbReference type="EMBL" id="PUIB01000024">
    <property type="protein sequence ID" value="PQO28671.1"/>
    <property type="molecule type" value="Genomic_DNA"/>
</dbReference>
<organism evidence="4 5">
    <name type="scientific">Blastopirellula marina</name>
    <dbReference type="NCBI Taxonomy" id="124"/>
    <lineage>
        <taxon>Bacteria</taxon>
        <taxon>Pseudomonadati</taxon>
        <taxon>Planctomycetota</taxon>
        <taxon>Planctomycetia</taxon>
        <taxon>Pirellulales</taxon>
        <taxon>Pirellulaceae</taxon>
        <taxon>Blastopirellula</taxon>
    </lineage>
</organism>
<evidence type="ECO:0000256" key="1">
    <source>
        <dbReference type="ARBA" id="ARBA00022729"/>
    </source>
</evidence>
<dbReference type="GO" id="GO:0006508">
    <property type="term" value="P:proteolysis"/>
    <property type="evidence" value="ECO:0007669"/>
    <property type="project" value="InterPro"/>
</dbReference>
<dbReference type="Gene3D" id="3.40.50.1820">
    <property type="entry name" value="alpha/beta hydrolase"/>
    <property type="match status" value="1"/>
</dbReference>
<name>A0A2S8F939_9BACT</name>
<dbReference type="Proteomes" id="UP000239388">
    <property type="component" value="Unassembled WGS sequence"/>
</dbReference>
<dbReference type="InterPro" id="IPR001375">
    <property type="entry name" value="Peptidase_S9_cat"/>
</dbReference>
<dbReference type="PANTHER" id="PTHR43037:SF1">
    <property type="entry name" value="BLL1128 PROTEIN"/>
    <property type="match status" value="1"/>
</dbReference>
<dbReference type="PANTHER" id="PTHR43037">
    <property type="entry name" value="UNNAMED PRODUCT-RELATED"/>
    <property type="match status" value="1"/>
</dbReference>
<feature type="chain" id="PRO_5015547246" description="Peptidase S9 prolyl oligopeptidase catalytic domain-containing protein" evidence="2">
    <location>
        <begin position="26"/>
        <end position="652"/>
    </location>
</feature>
<proteinExistence type="predicted"/>
<dbReference type="Pfam" id="PF00326">
    <property type="entry name" value="Peptidase_S9"/>
    <property type="match status" value="1"/>
</dbReference>
<evidence type="ECO:0000313" key="4">
    <source>
        <dbReference type="EMBL" id="PQO28671.1"/>
    </source>
</evidence>
<sequence>MSLPDMIRPLVCLFLVSSLAATLSAQEPLKPIPRRLPAPSDYQLPAETRESLEKRVQEIEKANASLADNPLFADVDIYRKAVEYALHNNEFYGKGDIKKAQACLTMAQNRGQQLQQGQAPWTKQTGLVVRGYASEVDGSVQPYGLVIPEKLDLSQPQPLYIWLHGRGDKATDIHFIHERSTKTGQIAPPDAIVVHPFGRQCIGFKSAGEIDVLDVVKEVKKQYNIDDRRIVLMGFSMGGAGCWHIGAHYAENFVAMSPGAGFAETARYQNLKPENYPPEYEQTLWKVYDVPNYTTNLFNLPVVAYSGENDKQIQAARVMEEAFKKEGHELTHLIGPKMGHKYAPETLEQLLKMIKAARDAGQDPYPANVTIETPTLRYGKMHWVELLELTRHWEDSRVGALWKSDDELYIVTRNIAKMKIDPGKHKKFDIEIDGEKLSVDLPESKDLILAKVDQQWTIPATATASEGLHKTPGLQGPIDDALMSPFLVVLPSGKSSNKQIQQWVEFESQHLSDRWQALFRGKLRTKLDKEVTAEDIQNYNLIGWGTPESNSLIKKTIADLPLTWDEKEVSLGGTKADAENHVPVMIYPNPLNPQKYLVLNSGPTFREDHDRTNSLQNPKLPDWAILDIRQAPNGSSAGKVIAADFFDETWQP</sequence>
<dbReference type="InterPro" id="IPR050955">
    <property type="entry name" value="Plant_Biomass_Hydrol_Est"/>
</dbReference>
<feature type="signal peptide" evidence="2">
    <location>
        <begin position="1"/>
        <end position="25"/>
    </location>
</feature>
<evidence type="ECO:0000256" key="2">
    <source>
        <dbReference type="SAM" id="SignalP"/>
    </source>
</evidence>
<evidence type="ECO:0000259" key="3">
    <source>
        <dbReference type="Pfam" id="PF00326"/>
    </source>
</evidence>
<accession>A0A2S8F939</accession>
<evidence type="ECO:0000313" key="5">
    <source>
        <dbReference type="Proteomes" id="UP000239388"/>
    </source>
</evidence>